<gene>
    <name evidence="2" type="primary">ORF181833</name>
</gene>
<dbReference type="EMBL" id="HACG01044396">
    <property type="protein sequence ID" value="CEK91261.1"/>
    <property type="molecule type" value="Transcribed_RNA"/>
</dbReference>
<feature type="transmembrane region" description="Helical" evidence="1">
    <location>
        <begin position="45"/>
        <end position="68"/>
    </location>
</feature>
<protein>
    <submittedName>
        <fullName evidence="2">Uncharacterized protein</fullName>
    </submittedName>
</protein>
<dbReference type="AlphaFoldDB" id="A0A0B7BG24"/>
<keyword evidence="1" id="KW-1133">Transmembrane helix</keyword>
<feature type="non-terminal residue" evidence="2">
    <location>
        <position position="1"/>
    </location>
</feature>
<sequence length="74" mass="8384">SCGLISLQLWTDFSSDDFLQIEVVDHLCHLFESFKKVDVVLLLPYSHFVSCASEIVFSVLFCVFSLLVHNNNSS</sequence>
<organism evidence="2">
    <name type="scientific">Arion vulgaris</name>
    <dbReference type="NCBI Taxonomy" id="1028688"/>
    <lineage>
        <taxon>Eukaryota</taxon>
        <taxon>Metazoa</taxon>
        <taxon>Spiralia</taxon>
        <taxon>Lophotrochozoa</taxon>
        <taxon>Mollusca</taxon>
        <taxon>Gastropoda</taxon>
        <taxon>Heterobranchia</taxon>
        <taxon>Euthyneura</taxon>
        <taxon>Panpulmonata</taxon>
        <taxon>Eupulmonata</taxon>
        <taxon>Stylommatophora</taxon>
        <taxon>Helicina</taxon>
        <taxon>Arionoidea</taxon>
        <taxon>Arionidae</taxon>
        <taxon>Arion</taxon>
    </lineage>
</organism>
<feature type="non-terminal residue" evidence="2">
    <location>
        <position position="74"/>
    </location>
</feature>
<keyword evidence="1" id="KW-0812">Transmembrane</keyword>
<reference evidence="2" key="1">
    <citation type="submission" date="2014-12" db="EMBL/GenBank/DDBJ databases">
        <title>Insight into the proteome of Arion vulgaris.</title>
        <authorList>
            <person name="Aradska J."/>
            <person name="Bulat T."/>
            <person name="Smidak R."/>
            <person name="Sarate P."/>
            <person name="Gangsoo J."/>
            <person name="Sialana F."/>
            <person name="Bilban M."/>
            <person name="Lubec G."/>
        </authorList>
    </citation>
    <scope>NUCLEOTIDE SEQUENCE</scope>
    <source>
        <tissue evidence="2">Skin</tissue>
    </source>
</reference>
<evidence type="ECO:0000256" key="1">
    <source>
        <dbReference type="SAM" id="Phobius"/>
    </source>
</evidence>
<keyword evidence="1" id="KW-0472">Membrane</keyword>
<name>A0A0B7BG24_9EUPU</name>
<proteinExistence type="predicted"/>
<evidence type="ECO:0000313" key="2">
    <source>
        <dbReference type="EMBL" id="CEK91261.1"/>
    </source>
</evidence>
<accession>A0A0B7BG24</accession>